<feature type="transmembrane region" description="Helical" evidence="7">
    <location>
        <begin position="169"/>
        <end position="187"/>
    </location>
</feature>
<comment type="subcellular location">
    <subcellularLocation>
        <location evidence="1">Membrane</location>
        <topology evidence="1">Multi-pass membrane protein</topology>
    </subcellularLocation>
</comment>
<feature type="domain" description="Major facilitator superfamily (MFS) profile" evidence="8">
    <location>
        <begin position="98"/>
        <end position="544"/>
    </location>
</feature>
<dbReference type="InterPro" id="IPR036259">
    <property type="entry name" value="MFS_trans_sf"/>
</dbReference>
<dbReference type="InterPro" id="IPR011701">
    <property type="entry name" value="MFS"/>
</dbReference>
<dbReference type="AlphaFoldDB" id="M1UWV2"/>
<dbReference type="GeneID" id="16997454"/>
<evidence type="ECO:0000313" key="9">
    <source>
        <dbReference type="EMBL" id="BAM82786.1"/>
    </source>
</evidence>
<organism evidence="9 10">
    <name type="scientific">Cyanidioschyzon merolae (strain NIES-3377 / 10D)</name>
    <name type="common">Unicellular red alga</name>
    <dbReference type="NCBI Taxonomy" id="280699"/>
    <lineage>
        <taxon>Eukaryota</taxon>
        <taxon>Rhodophyta</taxon>
        <taxon>Bangiophyceae</taxon>
        <taxon>Cyanidiales</taxon>
        <taxon>Cyanidiaceae</taxon>
        <taxon>Cyanidioschyzon</taxon>
    </lineage>
</organism>
<dbReference type="OrthoDB" id="419616at2759"/>
<feature type="region of interest" description="Disordered" evidence="6">
    <location>
        <begin position="63"/>
        <end position="83"/>
    </location>
</feature>
<keyword evidence="5 7" id="KW-0472">Membrane</keyword>
<evidence type="ECO:0000256" key="6">
    <source>
        <dbReference type="SAM" id="MobiDB-lite"/>
    </source>
</evidence>
<feature type="transmembrane region" description="Helical" evidence="7">
    <location>
        <begin position="364"/>
        <end position="388"/>
    </location>
</feature>
<dbReference type="KEGG" id="cme:CYME_CMS166C"/>
<evidence type="ECO:0000256" key="2">
    <source>
        <dbReference type="ARBA" id="ARBA00022448"/>
    </source>
</evidence>
<evidence type="ECO:0000256" key="4">
    <source>
        <dbReference type="ARBA" id="ARBA00022989"/>
    </source>
</evidence>
<evidence type="ECO:0000256" key="7">
    <source>
        <dbReference type="SAM" id="Phobius"/>
    </source>
</evidence>
<evidence type="ECO:0000256" key="3">
    <source>
        <dbReference type="ARBA" id="ARBA00022692"/>
    </source>
</evidence>
<accession>M1UWV2</accession>
<reference evidence="9 10" key="2">
    <citation type="journal article" date="2007" name="BMC Biol.">
        <title>A 100%-complete sequence reveals unusually simple genomic features in the hot-spring red alga Cyanidioschyzon merolae.</title>
        <authorList>
            <person name="Nozaki H."/>
            <person name="Takano H."/>
            <person name="Misumi O."/>
            <person name="Terasawa K."/>
            <person name="Matsuzaki M."/>
            <person name="Maruyama S."/>
            <person name="Nishida K."/>
            <person name="Yagisawa F."/>
            <person name="Yoshida Y."/>
            <person name="Fujiwara T."/>
            <person name="Takio S."/>
            <person name="Tamura K."/>
            <person name="Chung S.J."/>
            <person name="Nakamura S."/>
            <person name="Kuroiwa H."/>
            <person name="Tanaka K."/>
            <person name="Sato N."/>
            <person name="Kuroiwa T."/>
        </authorList>
    </citation>
    <scope>NUCLEOTIDE SEQUENCE [LARGE SCALE GENOMIC DNA]</scope>
    <source>
        <strain evidence="9 10">10D</strain>
    </source>
</reference>
<evidence type="ECO:0000313" key="10">
    <source>
        <dbReference type="Proteomes" id="UP000007014"/>
    </source>
</evidence>
<name>M1UWV2_CYAM1</name>
<dbReference type="EMBL" id="AP006501">
    <property type="protein sequence ID" value="BAM82786.1"/>
    <property type="molecule type" value="Genomic_DNA"/>
</dbReference>
<dbReference type="GO" id="GO:0022857">
    <property type="term" value="F:transmembrane transporter activity"/>
    <property type="evidence" value="ECO:0007669"/>
    <property type="project" value="InterPro"/>
</dbReference>
<keyword evidence="3 7" id="KW-0812">Transmembrane</keyword>
<keyword evidence="10" id="KW-1185">Reference proteome</keyword>
<dbReference type="Proteomes" id="UP000007014">
    <property type="component" value="Chromosome 19"/>
</dbReference>
<dbReference type="Pfam" id="PF07690">
    <property type="entry name" value="MFS_1"/>
    <property type="match status" value="1"/>
</dbReference>
<keyword evidence="4 7" id="KW-1133">Transmembrane helix</keyword>
<feature type="transmembrane region" description="Helical" evidence="7">
    <location>
        <begin position="400"/>
        <end position="419"/>
    </location>
</feature>
<dbReference type="InterPro" id="IPR020846">
    <property type="entry name" value="MFS_dom"/>
</dbReference>
<evidence type="ECO:0000256" key="5">
    <source>
        <dbReference type="ARBA" id="ARBA00023136"/>
    </source>
</evidence>
<dbReference type="RefSeq" id="XP_005538822.1">
    <property type="nucleotide sequence ID" value="XM_005538765.1"/>
</dbReference>
<gene>
    <name evidence="9" type="ORF">CYME_CMS166C</name>
</gene>
<feature type="transmembrane region" description="Helical" evidence="7">
    <location>
        <begin position="495"/>
        <end position="513"/>
    </location>
</feature>
<feature type="transmembrane region" description="Helical" evidence="7">
    <location>
        <begin position="331"/>
        <end position="352"/>
    </location>
</feature>
<dbReference type="eggNOG" id="KOG2615">
    <property type="taxonomic scope" value="Eukaryota"/>
</dbReference>
<feature type="transmembrane region" description="Helical" evidence="7">
    <location>
        <begin position="449"/>
        <end position="474"/>
    </location>
</feature>
<feature type="transmembrane region" description="Helical" evidence="7">
    <location>
        <begin position="100"/>
        <end position="124"/>
    </location>
</feature>
<feature type="compositionally biased region" description="Low complexity" evidence="6">
    <location>
        <begin position="64"/>
        <end position="74"/>
    </location>
</feature>
<dbReference type="PROSITE" id="PS50850">
    <property type="entry name" value="MFS"/>
    <property type="match status" value="1"/>
</dbReference>
<feature type="transmembrane region" description="Helical" evidence="7">
    <location>
        <begin position="519"/>
        <end position="539"/>
    </location>
</feature>
<dbReference type="GO" id="GO:0016020">
    <property type="term" value="C:membrane"/>
    <property type="evidence" value="ECO:0007669"/>
    <property type="project" value="UniProtKB-SubCell"/>
</dbReference>
<proteinExistence type="predicted"/>
<sequence length="596" mass="63016">MTVLDLRSHTGESAERTGTNEAVAYSRLSAEEDKYGVFVDVSKRVSEANGVHALSAPRLDEPLSAAAAAPAPSSNREETLPCGEPQESHWHQYVPRRTVLLLYALVASDACTLMVIGPFLPAFVEQRLGVPLRNGASTVGIISGAYNFGNSLLAPQLGNLSDHHGRRPYLLFSVVVSATLTCCFPFTRRAWAAAALRFTTGVLNASSTVSKAYLADLTNAERGVPASERALLFGYFGAVWAIARSTGSAVSGALTGVSLPLLGIDASANPFITPCLVMSTFLGMVFLVAVVALPESRTPTERRPRRATDVVGLLPRARVIFEVGGPSLRRLLLCNAIHQFCNGGLLIILVLFGSESRLRGGMGFGPNAVGISFSYFGLTGVLFQLTFFRRVLRRLGSRRMYLLGTSLLAIGTSLVPAALPLSEGVRHLLGAAAVADTRASSIGTQMSDWLPLLVLLTPIGGGFMAGLPILNTLVANAAPLEVQGLAQGLSQFSGGILRTLGPVLTGTAFGYLAARAHLWFSFFGLSLLYVLCGTIVASLPPTIERSYEEAAQIHAEEQALRLAVREHDAAPNAAAGDSVQKGTVVEASATSVRVAM</sequence>
<protein>
    <submittedName>
        <fullName evidence="9">Similar to tetracycline resistance protein TetA</fullName>
    </submittedName>
</protein>
<feature type="transmembrane region" description="Helical" evidence="7">
    <location>
        <begin position="271"/>
        <end position="293"/>
    </location>
</feature>
<dbReference type="Gene3D" id="1.20.1250.20">
    <property type="entry name" value="MFS general substrate transporter like domains"/>
    <property type="match status" value="1"/>
</dbReference>
<evidence type="ECO:0000256" key="1">
    <source>
        <dbReference type="ARBA" id="ARBA00004141"/>
    </source>
</evidence>
<dbReference type="PANTHER" id="PTHR23504:SF111">
    <property type="entry name" value="MAJOR FACILITATOR SUPERFAMILY (MFS) PROFILE DOMAIN-CONTAINING PROTEIN"/>
    <property type="match status" value="1"/>
</dbReference>
<keyword evidence="2" id="KW-0813">Transport</keyword>
<dbReference type="SUPFAM" id="SSF103473">
    <property type="entry name" value="MFS general substrate transporter"/>
    <property type="match status" value="1"/>
</dbReference>
<evidence type="ECO:0000259" key="8">
    <source>
        <dbReference type="PROSITE" id="PS50850"/>
    </source>
</evidence>
<reference evidence="9 10" key="1">
    <citation type="journal article" date="2004" name="Nature">
        <title>Genome sequence of the ultrasmall unicellular red alga Cyanidioschyzon merolae 10D.</title>
        <authorList>
            <person name="Matsuzaki M."/>
            <person name="Misumi O."/>
            <person name="Shin-i T."/>
            <person name="Maruyama S."/>
            <person name="Takahara M."/>
            <person name="Miyagishima S."/>
            <person name="Mori T."/>
            <person name="Nishida K."/>
            <person name="Yagisawa F."/>
            <person name="Nishida K."/>
            <person name="Yoshida Y."/>
            <person name="Nishimura Y."/>
            <person name="Nakao S."/>
            <person name="Kobayashi T."/>
            <person name="Momoyama Y."/>
            <person name="Higashiyama T."/>
            <person name="Minoda A."/>
            <person name="Sano M."/>
            <person name="Nomoto H."/>
            <person name="Oishi K."/>
            <person name="Hayashi H."/>
            <person name="Ohta F."/>
            <person name="Nishizaka S."/>
            <person name="Haga S."/>
            <person name="Miura S."/>
            <person name="Morishita T."/>
            <person name="Kabeya Y."/>
            <person name="Terasawa K."/>
            <person name="Suzuki Y."/>
            <person name="Ishii Y."/>
            <person name="Asakawa S."/>
            <person name="Takano H."/>
            <person name="Ohta N."/>
            <person name="Kuroiwa H."/>
            <person name="Tanaka K."/>
            <person name="Shimizu N."/>
            <person name="Sugano S."/>
            <person name="Sato N."/>
            <person name="Nozaki H."/>
            <person name="Ogasawara N."/>
            <person name="Kohara Y."/>
            <person name="Kuroiwa T."/>
        </authorList>
    </citation>
    <scope>NUCLEOTIDE SEQUENCE [LARGE SCALE GENOMIC DNA]</scope>
    <source>
        <strain evidence="9 10">10D</strain>
    </source>
</reference>
<dbReference type="PANTHER" id="PTHR23504">
    <property type="entry name" value="MAJOR FACILITATOR SUPERFAMILY DOMAIN-CONTAINING PROTEIN 10"/>
    <property type="match status" value="1"/>
</dbReference>